<reference evidence="2 3" key="1">
    <citation type="submission" date="2022-07" db="EMBL/GenBank/DDBJ databases">
        <title>Novel species in genus cellulomonas.</title>
        <authorList>
            <person name="Ye L."/>
        </authorList>
    </citation>
    <scope>NUCLEOTIDE SEQUENCE [LARGE SCALE GENOMIC DNA]</scope>
    <source>
        <strain evidence="3">zg-Y908</strain>
    </source>
</reference>
<sequence>MTGDDARLPRPVVAAEPVPGPALAVVTHRLAAAPAALRDPRADACAALADLAVLLDGRVVDVDELRVLDGRLGGADRAALALLTGWVALDPGLLADAGLRDVATRCGGLSRLVLPVALRVAEELGSLREPAAWTDDATAREELARAVLAVLGLLPSGEDAALAADGWRVVSTRHRRAVAAELAAEAQRAAELAKALEEQRAREAAAQYANY</sequence>
<dbReference type="RefSeq" id="WP_227565137.1">
    <property type="nucleotide sequence ID" value="NZ_CP101989.1"/>
</dbReference>
<dbReference type="EMBL" id="CP101989">
    <property type="protein sequence ID" value="UUI66519.1"/>
    <property type="molecule type" value="Genomic_DNA"/>
</dbReference>
<evidence type="ECO:0000256" key="1">
    <source>
        <dbReference type="SAM" id="Coils"/>
    </source>
</evidence>
<accession>A0ABY5K9L4</accession>
<feature type="coiled-coil region" evidence="1">
    <location>
        <begin position="179"/>
        <end position="206"/>
    </location>
</feature>
<keyword evidence="1" id="KW-0175">Coiled coil</keyword>
<gene>
    <name evidence="2" type="ORF">NP075_07375</name>
</gene>
<keyword evidence="3" id="KW-1185">Reference proteome</keyword>
<protein>
    <submittedName>
        <fullName evidence="2">Uncharacterized protein</fullName>
    </submittedName>
</protein>
<organism evidence="2 3">
    <name type="scientific">Cellulomonas wangsupingiae</name>
    <dbReference type="NCBI Taxonomy" id="2968085"/>
    <lineage>
        <taxon>Bacteria</taxon>
        <taxon>Bacillati</taxon>
        <taxon>Actinomycetota</taxon>
        <taxon>Actinomycetes</taxon>
        <taxon>Micrococcales</taxon>
        <taxon>Cellulomonadaceae</taxon>
        <taxon>Cellulomonas</taxon>
    </lineage>
</organism>
<dbReference type="Proteomes" id="UP001317322">
    <property type="component" value="Chromosome"/>
</dbReference>
<name>A0ABY5K9L4_9CELL</name>
<evidence type="ECO:0000313" key="2">
    <source>
        <dbReference type="EMBL" id="UUI66519.1"/>
    </source>
</evidence>
<evidence type="ECO:0000313" key="3">
    <source>
        <dbReference type="Proteomes" id="UP001317322"/>
    </source>
</evidence>
<proteinExistence type="predicted"/>